<accession>A0A078J3H1</accession>
<organism evidence="2 3">
    <name type="scientific">Brassica napus</name>
    <name type="common">Rape</name>
    <dbReference type="NCBI Taxonomy" id="3708"/>
    <lineage>
        <taxon>Eukaryota</taxon>
        <taxon>Viridiplantae</taxon>
        <taxon>Streptophyta</taxon>
        <taxon>Embryophyta</taxon>
        <taxon>Tracheophyta</taxon>
        <taxon>Spermatophyta</taxon>
        <taxon>Magnoliopsida</taxon>
        <taxon>eudicotyledons</taxon>
        <taxon>Gunneridae</taxon>
        <taxon>Pentapetalae</taxon>
        <taxon>rosids</taxon>
        <taxon>malvids</taxon>
        <taxon>Brassicales</taxon>
        <taxon>Brassicaceae</taxon>
        <taxon>Brassiceae</taxon>
        <taxon>Brassica</taxon>
    </lineage>
</organism>
<feature type="chain" id="PRO_5044539854" evidence="1">
    <location>
        <begin position="20"/>
        <end position="156"/>
    </location>
</feature>
<name>A0A078J3H1_BRANA</name>
<evidence type="ECO:0000313" key="3">
    <source>
        <dbReference type="Proteomes" id="UP000028999"/>
    </source>
</evidence>
<proteinExistence type="predicted"/>
<gene>
    <name evidence="2" type="primary">BnaCnng33140D</name>
    <name evidence="2" type="ORF">GSBRNA2T00023493001</name>
</gene>
<evidence type="ECO:0000313" key="2">
    <source>
        <dbReference type="EMBL" id="CDY58365.1"/>
    </source>
</evidence>
<dbReference type="PaxDb" id="3708-A0A078J3H1"/>
<dbReference type="AlphaFoldDB" id="A0A078J3H1"/>
<evidence type="ECO:0000256" key="1">
    <source>
        <dbReference type="SAM" id="SignalP"/>
    </source>
</evidence>
<keyword evidence="1" id="KW-0732">Signal</keyword>
<dbReference type="Proteomes" id="UP000028999">
    <property type="component" value="Unassembled WGS sequence"/>
</dbReference>
<sequence length="156" mass="17007">MFLASYWSVLDLIASVSVGFVYQDLDTTFNNFEVLRRGAEFKRSHPSLSSKSKEDISICSVSILWTPSGSFLQLGDQTPQVFCFQVGNAIVVITLLASLPNLKQLGKQRISIVESKEKDTVSSNTEEATIRLVSEPGSSGSDASFVTEALLTHEGI</sequence>
<reference evidence="2 3" key="1">
    <citation type="journal article" date="2014" name="Science">
        <title>Plant genetics. Early allopolyploid evolution in the post-Neolithic Brassica napus oilseed genome.</title>
        <authorList>
            <person name="Chalhoub B."/>
            <person name="Denoeud F."/>
            <person name="Liu S."/>
            <person name="Parkin I.A."/>
            <person name="Tang H."/>
            <person name="Wang X."/>
            <person name="Chiquet J."/>
            <person name="Belcram H."/>
            <person name="Tong C."/>
            <person name="Samans B."/>
            <person name="Correa M."/>
            <person name="Da Silva C."/>
            <person name="Just J."/>
            <person name="Falentin C."/>
            <person name="Koh C.S."/>
            <person name="Le Clainche I."/>
            <person name="Bernard M."/>
            <person name="Bento P."/>
            <person name="Noel B."/>
            <person name="Labadie K."/>
            <person name="Alberti A."/>
            <person name="Charles M."/>
            <person name="Arnaud D."/>
            <person name="Guo H."/>
            <person name="Daviaud C."/>
            <person name="Alamery S."/>
            <person name="Jabbari K."/>
            <person name="Zhao M."/>
            <person name="Edger P.P."/>
            <person name="Chelaifa H."/>
            <person name="Tack D."/>
            <person name="Lassalle G."/>
            <person name="Mestiri I."/>
            <person name="Schnel N."/>
            <person name="Le Paslier M.C."/>
            <person name="Fan G."/>
            <person name="Renault V."/>
            <person name="Bayer P.E."/>
            <person name="Golicz A.A."/>
            <person name="Manoli S."/>
            <person name="Lee T.H."/>
            <person name="Thi V.H."/>
            <person name="Chalabi S."/>
            <person name="Hu Q."/>
            <person name="Fan C."/>
            <person name="Tollenaere R."/>
            <person name="Lu Y."/>
            <person name="Battail C."/>
            <person name="Shen J."/>
            <person name="Sidebottom C.H."/>
            <person name="Wang X."/>
            <person name="Canaguier A."/>
            <person name="Chauveau A."/>
            <person name="Berard A."/>
            <person name="Deniot G."/>
            <person name="Guan M."/>
            <person name="Liu Z."/>
            <person name="Sun F."/>
            <person name="Lim Y.P."/>
            <person name="Lyons E."/>
            <person name="Town C.D."/>
            <person name="Bancroft I."/>
            <person name="Wang X."/>
            <person name="Meng J."/>
            <person name="Ma J."/>
            <person name="Pires J.C."/>
            <person name="King G.J."/>
            <person name="Brunel D."/>
            <person name="Delourme R."/>
            <person name="Renard M."/>
            <person name="Aury J.M."/>
            <person name="Adams K.L."/>
            <person name="Batley J."/>
            <person name="Snowdon R.J."/>
            <person name="Tost J."/>
            <person name="Edwards D."/>
            <person name="Zhou Y."/>
            <person name="Hua W."/>
            <person name="Sharpe A.G."/>
            <person name="Paterson A.H."/>
            <person name="Guan C."/>
            <person name="Wincker P."/>
        </authorList>
    </citation>
    <scope>NUCLEOTIDE SEQUENCE [LARGE SCALE GENOMIC DNA]</scope>
    <source>
        <strain evidence="3">cv. Darmor-bzh</strain>
    </source>
</reference>
<feature type="signal peptide" evidence="1">
    <location>
        <begin position="1"/>
        <end position="19"/>
    </location>
</feature>
<keyword evidence="3" id="KW-1185">Reference proteome</keyword>
<dbReference type="EMBL" id="LK033661">
    <property type="protein sequence ID" value="CDY58365.1"/>
    <property type="molecule type" value="Genomic_DNA"/>
</dbReference>
<dbReference type="Gramene" id="CDY58365">
    <property type="protein sequence ID" value="CDY58365"/>
    <property type="gene ID" value="GSBRNA2T00023493001"/>
</dbReference>
<protein>
    <submittedName>
        <fullName evidence="2">BnaCnng33140D protein</fullName>
    </submittedName>
</protein>